<keyword evidence="5 6" id="KW-0472">Membrane</keyword>
<dbReference type="HOGENOM" id="CLU_2022758_0_0_9"/>
<sequence length="122" mass="13388">MDATLKETIKLFKGIVFLDILLIAVLFILRKLDLAMLQGILIGSIYALLNFRLLAVSINRAVTMSPGRAQMFAGISYFGRFALSAVIILAAIKVDYINALGVIIPMFFPKVIIIGSAIKRKS</sequence>
<dbReference type="TCDB" id="1.A.77.3.18">
    <property type="family name" value="the mg(2+)/ca(2+) uniporter (mcu) family"/>
</dbReference>
<dbReference type="Pfam" id="PF03899">
    <property type="entry name" value="ATP-synt_I"/>
    <property type="match status" value="1"/>
</dbReference>
<keyword evidence="8" id="KW-1185">Reference proteome</keyword>
<dbReference type="AlphaFoldDB" id="E3PTN9"/>
<evidence type="ECO:0000256" key="6">
    <source>
        <dbReference type="SAM" id="Phobius"/>
    </source>
</evidence>
<evidence type="ECO:0000256" key="3">
    <source>
        <dbReference type="ARBA" id="ARBA00022692"/>
    </source>
</evidence>
<evidence type="ECO:0000313" key="7">
    <source>
        <dbReference type="EMBL" id="CBH22243.1"/>
    </source>
</evidence>
<evidence type="ECO:0000256" key="2">
    <source>
        <dbReference type="ARBA" id="ARBA00022475"/>
    </source>
</evidence>
<gene>
    <name evidence="7" type="ordered locus">CLOST_2123</name>
</gene>
<evidence type="ECO:0000256" key="4">
    <source>
        <dbReference type="ARBA" id="ARBA00022989"/>
    </source>
</evidence>
<comment type="subcellular location">
    <subcellularLocation>
        <location evidence="1">Cell membrane</location>
        <topology evidence="1">Multi-pass membrane protein</topology>
    </subcellularLocation>
</comment>
<dbReference type="GO" id="GO:0005886">
    <property type="term" value="C:plasma membrane"/>
    <property type="evidence" value="ECO:0007669"/>
    <property type="project" value="UniProtKB-SubCell"/>
</dbReference>
<evidence type="ECO:0000313" key="8">
    <source>
        <dbReference type="Proteomes" id="UP000007041"/>
    </source>
</evidence>
<keyword evidence="4 6" id="KW-1133">Transmembrane helix</keyword>
<dbReference type="InterPro" id="IPR005598">
    <property type="entry name" value="ATP_synth_I"/>
</dbReference>
<name>E3PTN9_ACESD</name>
<keyword evidence="3 6" id="KW-0812">Transmembrane</keyword>
<dbReference type="KEGG" id="cst:CLOST_2123"/>
<protein>
    <submittedName>
        <fullName evidence="7">Putative ATP synthase protein I</fullName>
    </submittedName>
</protein>
<dbReference type="Proteomes" id="UP000007041">
    <property type="component" value="Chromosome"/>
</dbReference>
<evidence type="ECO:0000256" key="1">
    <source>
        <dbReference type="ARBA" id="ARBA00004651"/>
    </source>
</evidence>
<organism evidence="7 8">
    <name type="scientific">Acetoanaerobium sticklandii (strain ATCC 12662 / DSM 519 / JCM 1433 / CCUG 9281 / NCIMB 10654 / HF)</name>
    <name type="common">Clostridium sticklandii</name>
    <dbReference type="NCBI Taxonomy" id="499177"/>
    <lineage>
        <taxon>Bacteria</taxon>
        <taxon>Bacillati</taxon>
        <taxon>Bacillota</taxon>
        <taxon>Clostridia</taxon>
        <taxon>Peptostreptococcales</taxon>
        <taxon>Filifactoraceae</taxon>
        <taxon>Acetoanaerobium</taxon>
    </lineage>
</organism>
<dbReference type="BioCyc" id="CSTI499177:GJE9-2188-MONOMER"/>
<keyword evidence="2" id="KW-1003">Cell membrane</keyword>
<proteinExistence type="predicted"/>
<feature type="transmembrane region" description="Helical" evidence="6">
    <location>
        <begin position="35"/>
        <end position="59"/>
    </location>
</feature>
<feature type="transmembrane region" description="Helical" evidence="6">
    <location>
        <begin position="12"/>
        <end position="29"/>
    </location>
</feature>
<dbReference type="eggNOG" id="ENOG5033DRW">
    <property type="taxonomic scope" value="Bacteria"/>
</dbReference>
<feature type="transmembrane region" description="Helical" evidence="6">
    <location>
        <begin position="71"/>
        <end position="92"/>
    </location>
</feature>
<dbReference type="STRING" id="1511.CLOST_2123"/>
<reference evidence="8" key="1">
    <citation type="journal article" date="2010" name="BMC Genomics">
        <title>Clostridium sticklandii, a specialist in amino acid degradation:revisiting its metabolism through its genome sequence.</title>
        <authorList>
            <person name="Fonknechten N."/>
            <person name="Chaussonnerie S."/>
            <person name="Tricot S."/>
            <person name="Lajus A."/>
            <person name="Andreesen J.R."/>
            <person name="Perchat N."/>
            <person name="Pelletier E."/>
            <person name="Gouyvenoux M."/>
            <person name="Barbe V."/>
            <person name="Salanoubat M."/>
            <person name="Le Paslier D."/>
            <person name="Weissenbach J."/>
            <person name="Cohen G.N."/>
            <person name="Kreimeyer A."/>
        </authorList>
    </citation>
    <scope>NUCLEOTIDE SEQUENCE [LARGE SCALE GENOMIC DNA]</scope>
    <source>
        <strain evidence="8">ATCC 12662 / DSM 519 / JCM 1433 / CCUG 9281 / NCIMB 10654 / HF</strain>
    </source>
</reference>
<accession>E3PTN9</accession>
<dbReference type="EMBL" id="FP565809">
    <property type="protein sequence ID" value="CBH22243.1"/>
    <property type="molecule type" value="Genomic_DNA"/>
</dbReference>
<feature type="transmembrane region" description="Helical" evidence="6">
    <location>
        <begin position="98"/>
        <end position="118"/>
    </location>
</feature>
<evidence type="ECO:0000256" key="5">
    <source>
        <dbReference type="ARBA" id="ARBA00023136"/>
    </source>
</evidence>